<feature type="region of interest" description="Disordered" evidence="1">
    <location>
        <begin position="22"/>
        <end position="114"/>
    </location>
</feature>
<keyword evidence="3" id="KW-1185">Reference proteome</keyword>
<dbReference type="PROSITE" id="PS51257">
    <property type="entry name" value="PROKAR_LIPOPROTEIN"/>
    <property type="match status" value="1"/>
</dbReference>
<name>A0A545TA13_9GAMM</name>
<dbReference type="EMBL" id="VIKR01000003">
    <property type="protein sequence ID" value="TQV74046.1"/>
    <property type="molecule type" value="Genomic_DNA"/>
</dbReference>
<evidence type="ECO:0000313" key="3">
    <source>
        <dbReference type="Proteomes" id="UP000317839"/>
    </source>
</evidence>
<proteinExistence type="predicted"/>
<gene>
    <name evidence="2" type="ORF">FLL45_14405</name>
</gene>
<evidence type="ECO:0000313" key="2">
    <source>
        <dbReference type="EMBL" id="TQV74046.1"/>
    </source>
</evidence>
<accession>A0A545TA13</accession>
<dbReference type="RefSeq" id="WP_142942754.1">
    <property type="nucleotide sequence ID" value="NZ_VIKR01000003.1"/>
</dbReference>
<evidence type="ECO:0008006" key="4">
    <source>
        <dbReference type="Google" id="ProtNLM"/>
    </source>
</evidence>
<sequence>MSKPTIKRLVSFLIPLFLLTGCPEDDDAKQSKSADNSKVETTVDNKDNIPKTEPQVSSSRTGQSGALSESAGGAEELKKDELYEVPNRFPEKELLKEQEKKQQDEKKEKEEPPR</sequence>
<feature type="compositionally biased region" description="Basic and acidic residues" evidence="1">
    <location>
        <begin position="89"/>
        <end position="114"/>
    </location>
</feature>
<reference evidence="2 3" key="1">
    <citation type="submission" date="2019-06" db="EMBL/GenBank/DDBJ databases">
        <title>Draft genome of Aliikangiella marina GYP-15.</title>
        <authorList>
            <person name="Wang G."/>
        </authorList>
    </citation>
    <scope>NUCLEOTIDE SEQUENCE [LARGE SCALE GENOMIC DNA]</scope>
    <source>
        <strain evidence="2 3">GYP-15</strain>
    </source>
</reference>
<evidence type="ECO:0000256" key="1">
    <source>
        <dbReference type="SAM" id="MobiDB-lite"/>
    </source>
</evidence>
<feature type="compositionally biased region" description="Polar residues" evidence="1">
    <location>
        <begin position="54"/>
        <end position="67"/>
    </location>
</feature>
<comment type="caution">
    <text evidence="2">The sequence shown here is derived from an EMBL/GenBank/DDBJ whole genome shotgun (WGS) entry which is preliminary data.</text>
</comment>
<dbReference type="Proteomes" id="UP000317839">
    <property type="component" value="Unassembled WGS sequence"/>
</dbReference>
<feature type="compositionally biased region" description="Basic and acidic residues" evidence="1">
    <location>
        <begin position="28"/>
        <end position="50"/>
    </location>
</feature>
<protein>
    <recommendedName>
        <fullName evidence="4">Lipoprotein</fullName>
    </recommendedName>
</protein>
<dbReference type="AlphaFoldDB" id="A0A545TA13"/>
<organism evidence="2 3">
    <name type="scientific">Aliikangiella marina</name>
    <dbReference type="NCBI Taxonomy" id="1712262"/>
    <lineage>
        <taxon>Bacteria</taxon>
        <taxon>Pseudomonadati</taxon>
        <taxon>Pseudomonadota</taxon>
        <taxon>Gammaproteobacteria</taxon>
        <taxon>Oceanospirillales</taxon>
        <taxon>Pleioneaceae</taxon>
        <taxon>Aliikangiella</taxon>
    </lineage>
</organism>